<accession>A0A9P6LJ95</accession>
<evidence type="ECO:0000313" key="3">
    <source>
        <dbReference type="Proteomes" id="UP000781932"/>
    </source>
</evidence>
<dbReference type="AlphaFoldDB" id="A0A9P6LJ95"/>
<dbReference type="EMBL" id="JAATWM020000022">
    <property type="protein sequence ID" value="KAF9875458.1"/>
    <property type="molecule type" value="Genomic_DNA"/>
</dbReference>
<evidence type="ECO:0000313" key="2">
    <source>
        <dbReference type="EMBL" id="KAF9875458.1"/>
    </source>
</evidence>
<protein>
    <submittedName>
        <fullName evidence="2">Uncharacterized protein</fullName>
    </submittedName>
</protein>
<feature type="compositionally biased region" description="Low complexity" evidence="1">
    <location>
        <begin position="471"/>
        <end position="483"/>
    </location>
</feature>
<dbReference type="OrthoDB" id="4851849at2759"/>
<evidence type="ECO:0000256" key="1">
    <source>
        <dbReference type="SAM" id="MobiDB-lite"/>
    </source>
</evidence>
<feature type="region of interest" description="Disordered" evidence="1">
    <location>
        <begin position="471"/>
        <end position="514"/>
    </location>
</feature>
<sequence length="514" mass="57297">MASTSDNESEILNHYMEVIRKGILEIIARKDKEIDAKLSAKAPVEILMEAIDIGEVPKENRTVEAFRFDRCYLRKDRAALMNLYHCLAGILKITPSDIQTWIANGEEVVQDRVQTVFRVALGDKYPITPAEHLKDAIEADKIPTDPQTVADFCFDQCESDEVASELLDFYRCLTTLLKAPLHVVQKLIAVKQFVPFAQAKFIHAVQWTAACGCPDEEQADWITDNFDWLIRHHKDIFKHVNQAFDFQYAGIHEEGGVNIDTTREVPETAGCYVLNKETGSGFVTHFPGTRDLNSEPSSRQSVPAAASIDEAVITKLSSNLDDDDIGKLLAAYDWFRDHRYIFGPLNTTRDKEAVMKGLEEVPPDSRLGRSRTLNRDTRAKMMDDINEHAADGVHLAYLRISPHVDQGALLIYPGRNRNNGDDPERVKVVRQDADETETVVLVTDSYDEAIALARQARADFVQKTREARRAAAAASSTEETASALSSMTLEETAKKGEVASIADSTAVDANNDGK</sequence>
<name>A0A9P6LJ95_9PEZI</name>
<reference evidence="2" key="2">
    <citation type="submission" date="2020-11" db="EMBL/GenBank/DDBJ databases">
        <title>Whole genome sequencing of Colletotrichum sp.</title>
        <authorList>
            <person name="Li H."/>
        </authorList>
    </citation>
    <scope>NUCLEOTIDE SEQUENCE</scope>
    <source>
        <strain evidence="2">CkLH20</strain>
    </source>
</reference>
<dbReference type="Proteomes" id="UP000781932">
    <property type="component" value="Unassembled WGS sequence"/>
</dbReference>
<organism evidence="2 3">
    <name type="scientific">Colletotrichum karsti</name>
    <dbReference type="NCBI Taxonomy" id="1095194"/>
    <lineage>
        <taxon>Eukaryota</taxon>
        <taxon>Fungi</taxon>
        <taxon>Dikarya</taxon>
        <taxon>Ascomycota</taxon>
        <taxon>Pezizomycotina</taxon>
        <taxon>Sordariomycetes</taxon>
        <taxon>Hypocreomycetidae</taxon>
        <taxon>Glomerellales</taxon>
        <taxon>Glomerellaceae</taxon>
        <taxon>Colletotrichum</taxon>
        <taxon>Colletotrichum boninense species complex</taxon>
    </lineage>
</organism>
<keyword evidence="3" id="KW-1185">Reference proteome</keyword>
<gene>
    <name evidence="2" type="ORF">CkaCkLH20_07278</name>
</gene>
<dbReference type="RefSeq" id="XP_038744919.1">
    <property type="nucleotide sequence ID" value="XM_038889995.1"/>
</dbReference>
<dbReference type="GeneID" id="62163069"/>
<proteinExistence type="predicted"/>
<comment type="caution">
    <text evidence="2">The sequence shown here is derived from an EMBL/GenBank/DDBJ whole genome shotgun (WGS) entry which is preliminary data.</text>
</comment>
<reference evidence="2" key="1">
    <citation type="submission" date="2020-03" db="EMBL/GenBank/DDBJ databases">
        <authorList>
            <person name="He L."/>
        </authorList>
    </citation>
    <scope>NUCLEOTIDE SEQUENCE</scope>
    <source>
        <strain evidence="2">CkLH20</strain>
    </source>
</reference>